<gene>
    <name evidence="1" type="ORF">NP493_1626g00022</name>
</gene>
<reference evidence="1" key="1">
    <citation type="journal article" date="2023" name="Mol. Biol. Evol.">
        <title>Third-Generation Sequencing Reveals the Adaptive Role of the Epigenome in Three Deep-Sea Polychaetes.</title>
        <authorList>
            <person name="Perez M."/>
            <person name="Aroh O."/>
            <person name="Sun Y."/>
            <person name="Lan Y."/>
            <person name="Juniper S.K."/>
            <person name="Young C.R."/>
            <person name="Angers B."/>
            <person name="Qian P.Y."/>
        </authorList>
    </citation>
    <scope>NUCLEOTIDE SEQUENCE</scope>
    <source>
        <strain evidence="1">R07B-5</strain>
    </source>
</reference>
<dbReference type="AlphaFoldDB" id="A0AAD9JYZ4"/>
<evidence type="ECO:0000313" key="1">
    <source>
        <dbReference type="EMBL" id="KAK2160815.1"/>
    </source>
</evidence>
<comment type="caution">
    <text evidence="1">The sequence shown here is derived from an EMBL/GenBank/DDBJ whole genome shotgun (WGS) entry which is preliminary data.</text>
</comment>
<accession>A0AAD9JYZ4</accession>
<evidence type="ECO:0000313" key="2">
    <source>
        <dbReference type="Proteomes" id="UP001209878"/>
    </source>
</evidence>
<protein>
    <submittedName>
        <fullName evidence="1">Uncharacterized protein</fullName>
    </submittedName>
</protein>
<sequence length="107" mass="12091">MSKPGNEMAGLIGTLGKFDPNTKTVSCYEERLLLYLTANNIADDNADRRKANFLSEMGKDIYQVLSDLCSPEKPASKPLEQLLKKLKNNFEPVPNEMTESFTFRTWA</sequence>
<organism evidence="1 2">
    <name type="scientific">Ridgeia piscesae</name>
    <name type="common">Tubeworm</name>
    <dbReference type="NCBI Taxonomy" id="27915"/>
    <lineage>
        <taxon>Eukaryota</taxon>
        <taxon>Metazoa</taxon>
        <taxon>Spiralia</taxon>
        <taxon>Lophotrochozoa</taxon>
        <taxon>Annelida</taxon>
        <taxon>Polychaeta</taxon>
        <taxon>Sedentaria</taxon>
        <taxon>Canalipalpata</taxon>
        <taxon>Sabellida</taxon>
        <taxon>Siboglinidae</taxon>
        <taxon>Ridgeia</taxon>
    </lineage>
</organism>
<proteinExistence type="predicted"/>
<name>A0AAD9JYZ4_RIDPI</name>
<keyword evidence="2" id="KW-1185">Reference proteome</keyword>
<dbReference type="EMBL" id="JAODUO010001626">
    <property type="protein sequence ID" value="KAK2160815.1"/>
    <property type="molecule type" value="Genomic_DNA"/>
</dbReference>
<dbReference type="Proteomes" id="UP001209878">
    <property type="component" value="Unassembled WGS sequence"/>
</dbReference>